<dbReference type="Proteomes" id="UP000481252">
    <property type="component" value="Unassembled WGS sequence"/>
</dbReference>
<accession>A0A7C9V905</accession>
<dbReference type="EMBL" id="JAAKZG010000006">
    <property type="protein sequence ID" value="NGN42803.1"/>
    <property type="molecule type" value="Genomic_DNA"/>
</dbReference>
<gene>
    <name evidence="1" type="ORF">G6N74_17170</name>
</gene>
<sequence length="46" mass="5027">MVEARTGMVHERAGALQVQPPAIMHQFFSDVDAILPATGIRMPAQH</sequence>
<dbReference type="AlphaFoldDB" id="A0A7C9V905"/>
<protein>
    <submittedName>
        <fullName evidence="1">Uncharacterized protein</fullName>
    </submittedName>
</protein>
<keyword evidence="2" id="KW-1185">Reference proteome</keyword>
<comment type="caution">
    <text evidence="1">The sequence shown here is derived from an EMBL/GenBank/DDBJ whole genome shotgun (WGS) entry which is preliminary data.</text>
</comment>
<evidence type="ECO:0000313" key="2">
    <source>
        <dbReference type="Proteomes" id="UP000481252"/>
    </source>
</evidence>
<dbReference type="RefSeq" id="WP_165119154.1">
    <property type="nucleotide sequence ID" value="NZ_JAAKZG010000006.1"/>
</dbReference>
<name>A0A7C9V905_9HYPH</name>
<organism evidence="1 2">
    <name type="scientific">Mesorhizobium zhangyense</name>
    <dbReference type="NCBI Taxonomy" id="1776730"/>
    <lineage>
        <taxon>Bacteria</taxon>
        <taxon>Pseudomonadati</taxon>
        <taxon>Pseudomonadota</taxon>
        <taxon>Alphaproteobacteria</taxon>
        <taxon>Hyphomicrobiales</taxon>
        <taxon>Phyllobacteriaceae</taxon>
        <taxon>Mesorhizobium</taxon>
    </lineage>
</organism>
<proteinExistence type="predicted"/>
<evidence type="ECO:0000313" key="1">
    <source>
        <dbReference type="EMBL" id="NGN42803.1"/>
    </source>
</evidence>
<reference evidence="1 2" key="1">
    <citation type="submission" date="2020-02" db="EMBL/GenBank/DDBJ databases">
        <title>Genome sequence of the type strain CGMCC 1.15528 of Mesorhizobium zhangyense.</title>
        <authorList>
            <person name="Gao J."/>
            <person name="Sun J."/>
        </authorList>
    </citation>
    <scope>NUCLEOTIDE SEQUENCE [LARGE SCALE GENOMIC DNA]</scope>
    <source>
        <strain evidence="1 2">CGMCC 1.15528</strain>
    </source>
</reference>